<proteinExistence type="predicted"/>
<evidence type="ECO:0000313" key="1">
    <source>
        <dbReference type="EMBL" id="PIU75094.1"/>
    </source>
</evidence>
<accession>A0A2M7AWT5</accession>
<dbReference type="Proteomes" id="UP000228775">
    <property type="component" value="Unassembled WGS sequence"/>
</dbReference>
<comment type="caution">
    <text evidence="1">The sequence shown here is derived from an EMBL/GenBank/DDBJ whole genome shotgun (WGS) entry which is preliminary data.</text>
</comment>
<dbReference type="EMBL" id="PEVY01000055">
    <property type="protein sequence ID" value="PIU75094.1"/>
    <property type="molecule type" value="Genomic_DNA"/>
</dbReference>
<protein>
    <submittedName>
        <fullName evidence="1">Uncharacterized protein</fullName>
    </submittedName>
</protein>
<reference evidence="2" key="1">
    <citation type="submission" date="2017-09" db="EMBL/GenBank/DDBJ databases">
        <title>Depth-based differentiation of microbial function through sediment-hosted aquifers and enrichment of novel symbionts in the deep terrestrial subsurface.</title>
        <authorList>
            <person name="Probst A.J."/>
            <person name="Ladd B."/>
            <person name="Jarett J.K."/>
            <person name="Geller-Mcgrath D.E."/>
            <person name="Sieber C.M.K."/>
            <person name="Emerson J.B."/>
            <person name="Anantharaman K."/>
            <person name="Thomas B.C."/>
            <person name="Malmstrom R."/>
            <person name="Stieglmeier M."/>
            <person name="Klingl A."/>
            <person name="Woyke T."/>
            <person name="Ryan C.M."/>
            <person name="Banfield J.F."/>
        </authorList>
    </citation>
    <scope>NUCLEOTIDE SEQUENCE [LARGE SCALE GENOMIC DNA]</scope>
</reference>
<organism evidence="1 2">
    <name type="scientific">Candidatus Portnoybacteria bacterium CG06_land_8_20_14_3_00_39_12</name>
    <dbReference type="NCBI Taxonomy" id="1974809"/>
    <lineage>
        <taxon>Bacteria</taxon>
        <taxon>Candidatus Portnoyibacteriota</taxon>
    </lineage>
</organism>
<sequence>MSIKKATNKQIDYGKILGLNLKSKSFRIASAMIGDEIEKRCWKSIKTQELKKGDKVKYIGNYKGRINKIYTINSIGKYGLIYLFIKDKFGNKKSSYAYAFYLKKIQNELISKKLGEV</sequence>
<gene>
    <name evidence="1" type="ORF">COS76_02690</name>
</gene>
<evidence type="ECO:0000313" key="2">
    <source>
        <dbReference type="Proteomes" id="UP000228775"/>
    </source>
</evidence>
<name>A0A2M7AWT5_9BACT</name>
<dbReference type="AlphaFoldDB" id="A0A2M7AWT5"/>